<feature type="binding site" evidence="6">
    <location>
        <position position="341"/>
    </location>
    <ligand>
        <name>substrate</name>
    </ligand>
</feature>
<evidence type="ECO:0000256" key="3">
    <source>
        <dbReference type="ARBA" id="ARBA00022898"/>
    </source>
</evidence>
<evidence type="ECO:0000259" key="9">
    <source>
        <dbReference type="Pfam" id="PF02784"/>
    </source>
</evidence>
<dbReference type="InterPro" id="IPR022653">
    <property type="entry name" value="De-COase2_pyr-phos_BS"/>
</dbReference>
<dbReference type="SUPFAM" id="SSF50621">
    <property type="entry name" value="Alanine racemase C-terminal domain-like"/>
    <property type="match status" value="1"/>
</dbReference>
<evidence type="ECO:0000256" key="1">
    <source>
        <dbReference type="ARBA" id="ARBA00001933"/>
    </source>
</evidence>
<evidence type="ECO:0000256" key="6">
    <source>
        <dbReference type="HAMAP-Rule" id="MF_02120"/>
    </source>
</evidence>
<feature type="binding site" evidence="6">
    <location>
        <begin position="302"/>
        <end position="305"/>
    </location>
    <ligand>
        <name>pyridoxal 5'-phosphate</name>
        <dbReference type="ChEBI" id="CHEBI:597326"/>
    </ligand>
</feature>
<feature type="binding site" evidence="6">
    <location>
        <position position="260"/>
    </location>
    <ligand>
        <name>pyridoxal 5'-phosphate</name>
        <dbReference type="ChEBI" id="CHEBI:597326"/>
    </ligand>
</feature>
<keyword evidence="4 6" id="KW-0457">Lysine biosynthesis</keyword>
<gene>
    <name evidence="10" type="primary">lysA_1</name>
    <name evidence="6" type="synonym">lysA</name>
    <name evidence="10" type="ORF">GCM10022247_23860</name>
</gene>
<dbReference type="HAMAP" id="MF_02120">
    <property type="entry name" value="LysA"/>
    <property type="match status" value="1"/>
</dbReference>
<evidence type="ECO:0000256" key="5">
    <source>
        <dbReference type="ARBA" id="ARBA00023239"/>
    </source>
</evidence>
<dbReference type="Gene3D" id="2.40.37.10">
    <property type="entry name" value="Lyase, Ornithine Decarboxylase, Chain A, domain 1"/>
    <property type="match status" value="1"/>
</dbReference>
<evidence type="ECO:0000256" key="4">
    <source>
        <dbReference type="ARBA" id="ARBA00023154"/>
    </source>
</evidence>
<feature type="domain" description="Orn/DAP/Arg decarboxylase 2 N-terminal" evidence="9">
    <location>
        <begin position="59"/>
        <end position="309"/>
    </location>
</feature>
<dbReference type="PANTHER" id="PTHR43727">
    <property type="entry name" value="DIAMINOPIMELATE DECARBOXYLASE"/>
    <property type="match status" value="1"/>
</dbReference>
<feature type="binding site" evidence="6">
    <location>
        <position position="373"/>
    </location>
    <ligand>
        <name>substrate</name>
    </ligand>
</feature>
<feature type="binding site" evidence="6">
    <location>
        <position position="402"/>
    </location>
    <ligand>
        <name>substrate</name>
    </ligand>
</feature>
<dbReference type="NCBIfam" id="TIGR01048">
    <property type="entry name" value="lysA"/>
    <property type="match status" value="1"/>
</dbReference>
<comment type="catalytic activity">
    <reaction evidence="6 8">
        <text>meso-2,6-diaminopimelate + H(+) = L-lysine + CO2</text>
        <dbReference type="Rhea" id="RHEA:15101"/>
        <dbReference type="ChEBI" id="CHEBI:15378"/>
        <dbReference type="ChEBI" id="CHEBI:16526"/>
        <dbReference type="ChEBI" id="CHEBI:32551"/>
        <dbReference type="ChEBI" id="CHEBI:57791"/>
        <dbReference type="EC" id="4.1.1.20"/>
    </reaction>
</comment>
<dbReference type="PRINTS" id="PR01179">
    <property type="entry name" value="ODADCRBXLASE"/>
</dbReference>
<dbReference type="InterPro" id="IPR000183">
    <property type="entry name" value="Orn/DAP/Arg_de-COase"/>
</dbReference>
<reference evidence="11" key="1">
    <citation type="journal article" date="2019" name="Int. J. Syst. Evol. Microbiol.">
        <title>The Global Catalogue of Microorganisms (GCM) 10K type strain sequencing project: providing services to taxonomists for standard genome sequencing and annotation.</title>
        <authorList>
            <consortium name="The Broad Institute Genomics Platform"/>
            <consortium name="The Broad Institute Genome Sequencing Center for Infectious Disease"/>
            <person name="Wu L."/>
            <person name="Ma J."/>
        </authorList>
    </citation>
    <scope>NUCLEOTIDE SEQUENCE [LARGE SCALE GENOMIC DNA]</scope>
    <source>
        <strain evidence="11">JCM 17342</strain>
    </source>
</reference>
<dbReference type="InterPro" id="IPR009006">
    <property type="entry name" value="Ala_racemase/Decarboxylase_C"/>
</dbReference>
<dbReference type="Gene3D" id="3.20.20.10">
    <property type="entry name" value="Alanine racemase"/>
    <property type="match status" value="1"/>
</dbReference>
<dbReference type="InterPro" id="IPR022644">
    <property type="entry name" value="De-COase2_N"/>
</dbReference>
<keyword evidence="11" id="KW-1185">Reference proteome</keyword>
<dbReference type="InterPro" id="IPR029066">
    <property type="entry name" value="PLP-binding_barrel"/>
</dbReference>
<organism evidence="10 11">
    <name type="scientific">Allokutzneria multivorans</name>
    <dbReference type="NCBI Taxonomy" id="1142134"/>
    <lineage>
        <taxon>Bacteria</taxon>
        <taxon>Bacillati</taxon>
        <taxon>Actinomycetota</taxon>
        <taxon>Actinomycetes</taxon>
        <taxon>Pseudonocardiales</taxon>
        <taxon>Pseudonocardiaceae</taxon>
        <taxon>Allokutzneria</taxon>
    </lineage>
</organism>
<evidence type="ECO:0000256" key="2">
    <source>
        <dbReference type="ARBA" id="ARBA00022793"/>
    </source>
</evidence>
<evidence type="ECO:0000313" key="11">
    <source>
        <dbReference type="Proteomes" id="UP001501747"/>
    </source>
</evidence>
<comment type="cofactor">
    <cofactor evidence="1 6 8">
        <name>pyridoxal 5'-phosphate</name>
        <dbReference type="ChEBI" id="CHEBI:597326"/>
    </cofactor>
</comment>
<feature type="binding site" evidence="6">
    <location>
        <position position="402"/>
    </location>
    <ligand>
        <name>pyridoxal 5'-phosphate</name>
        <dbReference type="ChEBI" id="CHEBI:597326"/>
    </ligand>
</feature>
<feature type="binding site" evidence="6">
    <location>
        <position position="305"/>
    </location>
    <ligand>
        <name>substrate</name>
    </ligand>
</feature>
<keyword evidence="2 6" id="KW-0210">Decarboxylase</keyword>
<dbReference type="InterPro" id="IPR002986">
    <property type="entry name" value="DAP_deCOOHase_LysA"/>
</dbReference>
<evidence type="ECO:0000256" key="8">
    <source>
        <dbReference type="RuleBase" id="RU003738"/>
    </source>
</evidence>
<comment type="caution">
    <text evidence="10">The sequence shown here is derived from an EMBL/GenBank/DDBJ whole genome shotgun (WGS) entry which is preliminary data.</text>
</comment>
<dbReference type="RefSeq" id="WP_344873769.1">
    <property type="nucleotide sequence ID" value="NZ_BAABAL010000006.1"/>
</dbReference>
<comment type="function">
    <text evidence="6">Specifically catalyzes the decarboxylation of meso-diaminopimelate (meso-DAP) to L-lysine.</text>
</comment>
<keyword evidence="5 6" id="KW-0456">Lyase</keyword>
<comment type="subunit">
    <text evidence="6">Homodimer.</text>
</comment>
<dbReference type="EC" id="4.1.1.20" evidence="6 7"/>
<evidence type="ECO:0000256" key="7">
    <source>
        <dbReference type="NCBIfam" id="TIGR01048"/>
    </source>
</evidence>
<name>A0ABP7RU70_9PSEU</name>
<proteinExistence type="inferred from homology"/>
<accession>A0ABP7RU70</accession>
<dbReference type="SUPFAM" id="SSF51419">
    <property type="entry name" value="PLP-binding barrel"/>
    <property type="match status" value="1"/>
</dbReference>
<comment type="similarity">
    <text evidence="6">Belongs to the Orn/Lys/Arg decarboxylase class-II family. LysA subfamily.</text>
</comment>
<evidence type="ECO:0000313" key="10">
    <source>
        <dbReference type="EMBL" id="GAA4002320.1"/>
    </source>
</evidence>
<dbReference type="EMBL" id="BAABAL010000006">
    <property type="protein sequence ID" value="GAA4002320.1"/>
    <property type="molecule type" value="Genomic_DNA"/>
</dbReference>
<dbReference type="CDD" id="cd06828">
    <property type="entry name" value="PLPDE_III_DapDC"/>
    <property type="match status" value="1"/>
</dbReference>
<feature type="binding site" evidence="6">
    <location>
        <position position="345"/>
    </location>
    <ligand>
        <name>substrate</name>
    </ligand>
</feature>
<feature type="modified residue" description="N6-(pyridoxal phosphate)lysine" evidence="6">
    <location>
        <position position="82"/>
    </location>
</feature>
<dbReference type="Proteomes" id="UP001501747">
    <property type="component" value="Unassembled WGS sequence"/>
</dbReference>
<protein>
    <recommendedName>
        <fullName evidence="6 7">Diaminopimelate decarboxylase</fullName>
        <shortName evidence="6">DAP decarboxylase</shortName>
        <shortName evidence="6">DAPDC</shortName>
        <ecNumber evidence="6 7">4.1.1.20</ecNumber>
    </recommendedName>
</protein>
<keyword evidence="3 6" id="KW-0663">Pyridoxal phosphate</keyword>
<dbReference type="PRINTS" id="PR01181">
    <property type="entry name" value="DAPDCRBXLASE"/>
</dbReference>
<dbReference type="Pfam" id="PF02784">
    <property type="entry name" value="Orn_Arg_deC_N"/>
    <property type="match status" value="1"/>
</dbReference>
<keyword evidence="6" id="KW-0028">Amino-acid biosynthesis</keyword>
<sequence length="445" mass="46533">MTLAELIPSLRASIDRLPAAEIWPSSTRLTPTGDLAVGGVALAELAGRFGTPTYVVDEAQVRANCRAYRRALPDVEIAYAGKAFLTRAMVTWIAEEGLSLDVCSAGELAVALAAGFPAERIILHGNAKSADDLKAAMQAGVGRVVVDSLDEVAQLGALATAQPVLVRVTPGVDGHTHAAIATGVEDQKFGFSLASGAAAEAVRHVLAEPGLRLVGLHCHIGSQVGRVADFELAARRMVGLLDSVRAEHGMTLPQLNLGGGHVVPYLAGEADFDLHGFADRVRGAVNYECDRRGLPAPKLTVEPGRSLVARAGVTLYRVVTVKRGTSRTFVAVDGGMSDNARPALYGAKYAVRLVGRGSRVPDAPVTVVGRHCEAGDVIAENVPLPGDVHAGDLLAVPCTGAYHHSLASNYNMVGRPPVVAVHEGTPRLLVRGETAQDLLARDIGL</sequence>
<dbReference type="PANTHER" id="PTHR43727:SF2">
    <property type="entry name" value="GROUP IV DECARBOXYLASE"/>
    <property type="match status" value="1"/>
</dbReference>
<dbReference type="PROSITE" id="PS00878">
    <property type="entry name" value="ODR_DC_2_1"/>
    <property type="match status" value="1"/>
</dbReference>
<comment type="pathway">
    <text evidence="6 8">Amino-acid biosynthesis; L-lysine biosynthesis via DAP pathway; L-lysine from DL-2,6-diaminopimelate: step 1/1.</text>
</comment>